<keyword evidence="6 7" id="KW-0472">Membrane</keyword>
<protein>
    <submittedName>
        <fullName evidence="10">ABC transporter ATP-binding protein</fullName>
    </submittedName>
</protein>
<accession>A0A545U9T2</accession>
<feature type="transmembrane region" description="Helical" evidence="7">
    <location>
        <begin position="245"/>
        <end position="271"/>
    </location>
</feature>
<evidence type="ECO:0000259" key="9">
    <source>
        <dbReference type="PROSITE" id="PS50929"/>
    </source>
</evidence>
<keyword evidence="5 7" id="KW-1133">Transmembrane helix</keyword>
<sequence>MQKSKRVEKPLPIWQGRRRLYLAGLVAMGIAQAVVILGVGMLVARVFTRIGNSPDTGTVADVALPLALIAVAAVVLAVLRWAERVCAEHLGQDYVVQMRLRLFRHLLRANQRVAQRWSHGAMMLRFVTDLNGLRRWVALGLGRLLVIVTTAVVVLGALTYLQPMLAGLIAAVLLIGLLIGGLIGSGLPAPTRAARKYRARLAATVNDRVSTVSTVQAYLQEQREMRRVRRQSKDLYRELLGRAHILGFLQGALEATGVLATAALLIAGLGLVGEGRLTAGDIAGGMTLTGLLLSPLRDLGRIFDYWQQWQISHEKIAGFMRLPARRPRTATPAAVDIPPEGPGHLRARGFAIDGLLEPCDFDIEAGQHIVLEGANGVGKTTLLLTLAGVLPLQRGSLELDGCPLSAYGDMALRRAGIGLVSPDLGLMRGSLARNITYANPGASEQEIAAVIRDCGLAELVESLPGGLKTRLSEGGKNLSLGERKRVMLARTLLIGPRLLLLDEMDAHLDSQSLKLIEAALAHFQGTVIEVSHSHRLSLKKRQRRWLLQERRLNEITNDSVEDLC</sequence>
<evidence type="ECO:0000259" key="8">
    <source>
        <dbReference type="PROSITE" id="PS50893"/>
    </source>
</evidence>
<evidence type="ECO:0000313" key="10">
    <source>
        <dbReference type="EMBL" id="TQV86234.1"/>
    </source>
</evidence>
<dbReference type="InterPro" id="IPR003593">
    <property type="entry name" value="AAA+_ATPase"/>
</dbReference>
<name>A0A545U9T2_9GAMM</name>
<dbReference type="GO" id="GO:0005524">
    <property type="term" value="F:ATP binding"/>
    <property type="evidence" value="ECO:0007669"/>
    <property type="project" value="UniProtKB-KW"/>
</dbReference>
<dbReference type="GO" id="GO:0016887">
    <property type="term" value="F:ATP hydrolysis activity"/>
    <property type="evidence" value="ECO:0007669"/>
    <property type="project" value="InterPro"/>
</dbReference>
<evidence type="ECO:0000256" key="6">
    <source>
        <dbReference type="ARBA" id="ARBA00023136"/>
    </source>
</evidence>
<dbReference type="GO" id="GO:0140359">
    <property type="term" value="F:ABC-type transporter activity"/>
    <property type="evidence" value="ECO:0007669"/>
    <property type="project" value="InterPro"/>
</dbReference>
<dbReference type="CDD" id="cd07346">
    <property type="entry name" value="ABC_6TM_exporters"/>
    <property type="match status" value="1"/>
</dbReference>
<evidence type="ECO:0000256" key="2">
    <source>
        <dbReference type="ARBA" id="ARBA00022692"/>
    </source>
</evidence>
<dbReference type="InterPro" id="IPR003439">
    <property type="entry name" value="ABC_transporter-like_ATP-bd"/>
</dbReference>
<dbReference type="InterPro" id="IPR036640">
    <property type="entry name" value="ABC1_TM_sf"/>
</dbReference>
<feature type="domain" description="ABC transporter" evidence="8">
    <location>
        <begin position="332"/>
        <end position="564"/>
    </location>
</feature>
<dbReference type="AlphaFoldDB" id="A0A545U9T2"/>
<keyword evidence="4 10" id="KW-0067">ATP-binding</keyword>
<gene>
    <name evidence="10" type="ORF">FKG94_01395</name>
</gene>
<comment type="subcellular location">
    <subcellularLocation>
        <location evidence="1">Cell membrane</location>
        <topology evidence="1">Multi-pass membrane protein</topology>
    </subcellularLocation>
</comment>
<dbReference type="InterPro" id="IPR017871">
    <property type="entry name" value="ABC_transporter-like_CS"/>
</dbReference>
<evidence type="ECO:0000256" key="3">
    <source>
        <dbReference type="ARBA" id="ARBA00022741"/>
    </source>
</evidence>
<keyword evidence="3" id="KW-0547">Nucleotide-binding</keyword>
<feature type="transmembrane region" description="Helical" evidence="7">
    <location>
        <begin position="164"/>
        <end position="187"/>
    </location>
</feature>
<dbReference type="PANTHER" id="PTHR24221">
    <property type="entry name" value="ATP-BINDING CASSETTE SUB-FAMILY B"/>
    <property type="match status" value="1"/>
</dbReference>
<feature type="domain" description="ABC transmembrane type-1" evidence="9">
    <location>
        <begin position="23"/>
        <end position="308"/>
    </location>
</feature>
<dbReference type="InterPro" id="IPR011527">
    <property type="entry name" value="ABC1_TM_dom"/>
</dbReference>
<keyword evidence="11" id="KW-1185">Reference proteome</keyword>
<feature type="transmembrane region" description="Helical" evidence="7">
    <location>
        <begin position="136"/>
        <end position="158"/>
    </location>
</feature>
<feature type="transmembrane region" description="Helical" evidence="7">
    <location>
        <begin position="20"/>
        <end position="42"/>
    </location>
</feature>
<proteinExistence type="predicted"/>
<dbReference type="EMBL" id="VHSG01000002">
    <property type="protein sequence ID" value="TQV86234.1"/>
    <property type="molecule type" value="Genomic_DNA"/>
</dbReference>
<evidence type="ECO:0000256" key="1">
    <source>
        <dbReference type="ARBA" id="ARBA00004651"/>
    </source>
</evidence>
<dbReference type="Proteomes" id="UP000319732">
    <property type="component" value="Unassembled WGS sequence"/>
</dbReference>
<keyword evidence="2 7" id="KW-0812">Transmembrane</keyword>
<dbReference type="PANTHER" id="PTHR24221:SF654">
    <property type="entry name" value="ATP-BINDING CASSETTE SUB-FAMILY B MEMBER 6"/>
    <property type="match status" value="1"/>
</dbReference>
<comment type="caution">
    <text evidence="10">The sequence shown here is derived from an EMBL/GenBank/DDBJ whole genome shotgun (WGS) entry which is preliminary data.</text>
</comment>
<dbReference type="PROSITE" id="PS00211">
    <property type="entry name" value="ABC_TRANSPORTER_1"/>
    <property type="match status" value="1"/>
</dbReference>
<dbReference type="SUPFAM" id="SSF52540">
    <property type="entry name" value="P-loop containing nucleoside triphosphate hydrolases"/>
    <property type="match status" value="1"/>
</dbReference>
<dbReference type="OrthoDB" id="8541474at2"/>
<dbReference type="Pfam" id="PF00005">
    <property type="entry name" value="ABC_tran"/>
    <property type="match status" value="1"/>
</dbReference>
<evidence type="ECO:0000313" key="11">
    <source>
        <dbReference type="Proteomes" id="UP000319732"/>
    </source>
</evidence>
<dbReference type="SUPFAM" id="SSF90123">
    <property type="entry name" value="ABC transporter transmembrane region"/>
    <property type="match status" value="1"/>
</dbReference>
<evidence type="ECO:0000256" key="7">
    <source>
        <dbReference type="SAM" id="Phobius"/>
    </source>
</evidence>
<dbReference type="SMART" id="SM00382">
    <property type="entry name" value="AAA"/>
    <property type="match status" value="1"/>
</dbReference>
<dbReference type="RefSeq" id="WP_142902387.1">
    <property type="nucleotide sequence ID" value="NZ_ML660087.1"/>
</dbReference>
<dbReference type="Pfam" id="PF00664">
    <property type="entry name" value="ABC_membrane"/>
    <property type="match status" value="1"/>
</dbReference>
<dbReference type="GO" id="GO:0005886">
    <property type="term" value="C:plasma membrane"/>
    <property type="evidence" value="ECO:0007669"/>
    <property type="project" value="UniProtKB-SubCell"/>
</dbReference>
<dbReference type="InterPro" id="IPR039421">
    <property type="entry name" value="Type_1_exporter"/>
</dbReference>
<dbReference type="InterPro" id="IPR027417">
    <property type="entry name" value="P-loop_NTPase"/>
</dbReference>
<dbReference type="PROSITE" id="PS50929">
    <property type="entry name" value="ABC_TM1F"/>
    <property type="match status" value="1"/>
</dbReference>
<dbReference type="PROSITE" id="PS50893">
    <property type="entry name" value="ABC_TRANSPORTER_2"/>
    <property type="match status" value="1"/>
</dbReference>
<dbReference type="Gene3D" id="1.20.1560.10">
    <property type="entry name" value="ABC transporter type 1, transmembrane domain"/>
    <property type="match status" value="1"/>
</dbReference>
<dbReference type="GO" id="GO:0034040">
    <property type="term" value="F:ATPase-coupled lipid transmembrane transporter activity"/>
    <property type="evidence" value="ECO:0007669"/>
    <property type="project" value="TreeGrafter"/>
</dbReference>
<feature type="transmembrane region" description="Helical" evidence="7">
    <location>
        <begin position="62"/>
        <end position="82"/>
    </location>
</feature>
<evidence type="ECO:0000256" key="4">
    <source>
        <dbReference type="ARBA" id="ARBA00022840"/>
    </source>
</evidence>
<dbReference type="Gene3D" id="3.40.50.300">
    <property type="entry name" value="P-loop containing nucleotide triphosphate hydrolases"/>
    <property type="match status" value="1"/>
</dbReference>
<evidence type="ECO:0000256" key="5">
    <source>
        <dbReference type="ARBA" id="ARBA00022989"/>
    </source>
</evidence>
<reference evidence="10 11" key="1">
    <citation type="submission" date="2019-06" db="EMBL/GenBank/DDBJ databases">
        <title>Whole genome sequence for Cellvibrionaceae sp. R142.</title>
        <authorList>
            <person name="Wang G."/>
        </authorList>
    </citation>
    <scope>NUCLEOTIDE SEQUENCE [LARGE SCALE GENOMIC DNA]</scope>
    <source>
        <strain evidence="10 11">R142</strain>
    </source>
</reference>
<organism evidence="10 11">
    <name type="scientific">Exilibacterium tricleocarpae</name>
    <dbReference type="NCBI Taxonomy" id="2591008"/>
    <lineage>
        <taxon>Bacteria</taxon>
        <taxon>Pseudomonadati</taxon>
        <taxon>Pseudomonadota</taxon>
        <taxon>Gammaproteobacteria</taxon>
        <taxon>Cellvibrionales</taxon>
        <taxon>Cellvibrionaceae</taxon>
        <taxon>Exilibacterium</taxon>
    </lineage>
</organism>